<proteinExistence type="predicted"/>
<name>A0ABQ0CGK4_9HYPO</name>
<gene>
    <name evidence="1" type="primary">g850</name>
    <name evidence="1" type="ORF">EsDP_00000850</name>
</gene>
<dbReference type="Proteomes" id="UP001562357">
    <property type="component" value="Unassembled WGS sequence"/>
</dbReference>
<comment type="caution">
    <text evidence="1">The sequence shown here is derived from an EMBL/GenBank/DDBJ whole genome shotgun (WGS) entry which is preliminary data.</text>
</comment>
<protein>
    <submittedName>
        <fullName evidence="1">Uncharacterized protein</fullName>
    </submittedName>
</protein>
<accession>A0ABQ0CGK4</accession>
<sequence>MFAVCLAGHARKINQRQVEGILSPENEDYMDEKTVIADEADRSESSSVTLEEFSDAEANIQDASRANLSVNILDSCLTSPRSCYVPFTPSAPPKTEHEALQIIQQAVENAQIPTSLDFIELSLNDFAIYYDTPKYPCYLSDVFP</sequence>
<reference evidence="2" key="1">
    <citation type="submission" date="2024-06" db="EMBL/GenBank/DDBJ databases">
        <title>Draft Genome Sequences of Epichloe bromicola Strains Isolated from Elymus ciliaris.</title>
        <authorList>
            <consortium name="Epichloe bromicola genome sequencing consortium"/>
            <person name="Miura A."/>
            <person name="Imano S."/>
            <person name="Ashida A."/>
            <person name="Sato I."/>
            <person name="Chiba S."/>
            <person name="Tanaka A."/>
            <person name="Camagna M."/>
            <person name="Takemoto D."/>
        </authorList>
    </citation>
    <scope>NUCLEOTIDE SEQUENCE [LARGE SCALE GENOMIC DNA]</scope>
    <source>
        <strain evidence="2">DP</strain>
    </source>
</reference>
<evidence type="ECO:0000313" key="2">
    <source>
        <dbReference type="Proteomes" id="UP001562357"/>
    </source>
</evidence>
<dbReference type="EMBL" id="BAAFGZ010000016">
    <property type="protein sequence ID" value="GAB0132412.1"/>
    <property type="molecule type" value="Genomic_DNA"/>
</dbReference>
<keyword evidence="2" id="KW-1185">Reference proteome</keyword>
<evidence type="ECO:0000313" key="1">
    <source>
        <dbReference type="EMBL" id="GAB0132412.1"/>
    </source>
</evidence>
<organism evidence="1 2">
    <name type="scientific">Epichloe bromicola</name>
    <dbReference type="NCBI Taxonomy" id="79588"/>
    <lineage>
        <taxon>Eukaryota</taxon>
        <taxon>Fungi</taxon>
        <taxon>Dikarya</taxon>
        <taxon>Ascomycota</taxon>
        <taxon>Pezizomycotina</taxon>
        <taxon>Sordariomycetes</taxon>
        <taxon>Hypocreomycetidae</taxon>
        <taxon>Hypocreales</taxon>
        <taxon>Clavicipitaceae</taxon>
        <taxon>Epichloe</taxon>
    </lineage>
</organism>